<organism evidence="1 2">
    <name type="scientific">Capsicum annuum</name>
    <name type="common">Capsicum pepper</name>
    <dbReference type="NCBI Taxonomy" id="4072"/>
    <lineage>
        <taxon>Eukaryota</taxon>
        <taxon>Viridiplantae</taxon>
        <taxon>Streptophyta</taxon>
        <taxon>Embryophyta</taxon>
        <taxon>Tracheophyta</taxon>
        <taxon>Spermatophyta</taxon>
        <taxon>Magnoliopsida</taxon>
        <taxon>eudicotyledons</taxon>
        <taxon>Gunneridae</taxon>
        <taxon>Pentapetalae</taxon>
        <taxon>asterids</taxon>
        <taxon>lamiids</taxon>
        <taxon>Solanales</taxon>
        <taxon>Solanaceae</taxon>
        <taxon>Solanoideae</taxon>
        <taxon>Capsiceae</taxon>
        <taxon>Capsicum</taxon>
    </lineage>
</organism>
<evidence type="ECO:0000313" key="2">
    <source>
        <dbReference type="Proteomes" id="UP000222542"/>
    </source>
</evidence>
<sequence length="52" mass="5837">MAHSKKVYIVFFDEVDAIRGAGFDDGVGGNNEFQWTVLEIMNRLGFDDQGNI</sequence>
<accession>A0A2G3AKG7</accession>
<name>A0A2G3AKG7_CAPAN</name>
<evidence type="ECO:0000313" key="1">
    <source>
        <dbReference type="EMBL" id="PHT94737.1"/>
    </source>
</evidence>
<keyword evidence="2" id="KW-1185">Reference proteome</keyword>
<comment type="caution">
    <text evidence="1">The sequence shown here is derived from an EMBL/GenBank/DDBJ whole genome shotgun (WGS) entry which is preliminary data.</text>
</comment>
<dbReference type="AlphaFoldDB" id="A0A2G3AKG7"/>
<evidence type="ECO:0008006" key="3">
    <source>
        <dbReference type="Google" id="ProtNLM"/>
    </source>
</evidence>
<gene>
    <name evidence="1" type="ORF">T459_02619</name>
</gene>
<proteinExistence type="predicted"/>
<protein>
    <recommendedName>
        <fullName evidence="3">ATPase AAA-type core domain-containing protein</fullName>
    </recommendedName>
</protein>
<reference evidence="1 2" key="1">
    <citation type="journal article" date="2014" name="Nat. Genet.">
        <title>Genome sequence of the hot pepper provides insights into the evolution of pungency in Capsicum species.</title>
        <authorList>
            <person name="Kim S."/>
            <person name="Park M."/>
            <person name="Yeom S.I."/>
            <person name="Kim Y.M."/>
            <person name="Lee J.M."/>
            <person name="Lee H.A."/>
            <person name="Seo E."/>
            <person name="Choi J."/>
            <person name="Cheong K."/>
            <person name="Kim K.T."/>
            <person name="Jung K."/>
            <person name="Lee G.W."/>
            <person name="Oh S.K."/>
            <person name="Bae C."/>
            <person name="Kim S.B."/>
            <person name="Lee H.Y."/>
            <person name="Kim S.Y."/>
            <person name="Kim M.S."/>
            <person name="Kang B.C."/>
            <person name="Jo Y.D."/>
            <person name="Yang H.B."/>
            <person name="Jeong H.J."/>
            <person name="Kang W.H."/>
            <person name="Kwon J.K."/>
            <person name="Shin C."/>
            <person name="Lim J.Y."/>
            <person name="Park J.H."/>
            <person name="Huh J.H."/>
            <person name="Kim J.S."/>
            <person name="Kim B.D."/>
            <person name="Cohen O."/>
            <person name="Paran I."/>
            <person name="Suh M.C."/>
            <person name="Lee S.B."/>
            <person name="Kim Y.K."/>
            <person name="Shin Y."/>
            <person name="Noh S.J."/>
            <person name="Park J."/>
            <person name="Seo Y.S."/>
            <person name="Kwon S.Y."/>
            <person name="Kim H.A."/>
            <person name="Park J.M."/>
            <person name="Kim H.J."/>
            <person name="Choi S.B."/>
            <person name="Bosland P.W."/>
            <person name="Reeves G."/>
            <person name="Jo S.H."/>
            <person name="Lee B.W."/>
            <person name="Cho H.T."/>
            <person name="Choi H.S."/>
            <person name="Lee M.S."/>
            <person name="Yu Y."/>
            <person name="Do Choi Y."/>
            <person name="Park B.S."/>
            <person name="van Deynze A."/>
            <person name="Ashrafi H."/>
            <person name="Hill T."/>
            <person name="Kim W.T."/>
            <person name="Pai H.S."/>
            <person name="Ahn H.K."/>
            <person name="Yeam I."/>
            <person name="Giovannoni J.J."/>
            <person name="Rose J.K."/>
            <person name="Sorensen I."/>
            <person name="Lee S.J."/>
            <person name="Kim R.W."/>
            <person name="Choi I.Y."/>
            <person name="Choi B.S."/>
            <person name="Lim J.S."/>
            <person name="Lee Y.H."/>
            <person name="Choi D."/>
        </authorList>
    </citation>
    <scope>NUCLEOTIDE SEQUENCE [LARGE SCALE GENOMIC DNA]</scope>
    <source>
        <strain evidence="2">cv. CM334</strain>
    </source>
</reference>
<dbReference type="STRING" id="4072.A0A2G3AKG7"/>
<dbReference type="Gramene" id="PHT94737">
    <property type="protein sequence ID" value="PHT94737"/>
    <property type="gene ID" value="T459_02619"/>
</dbReference>
<dbReference type="Proteomes" id="UP000222542">
    <property type="component" value="Unassembled WGS sequence"/>
</dbReference>
<reference evidence="1 2" key="2">
    <citation type="journal article" date="2017" name="Genome Biol.">
        <title>New reference genome sequences of hot pepper reveal the massive evolution of plant disease-resistance genes by retroduplication.</title>
        <authorList>
            <person name="Kim S."/>
            <person name="Park J."/>
            <person name="Yeom S.I."/>
            <person name="Kim Y.M."/>
            <person name="Seo E."/>
            <person name="Kim K.T."/>
            <person name="Kim M.S."/>
            <person name="Lee J.M."/>
            <person name="Cheong K."/>
            <person name="Shin H.S."/>
            <person name="Kim S.B."/>
            <person name="Han K."/>
            <person name="Lee J."/>
            <person name="Park M."/>
            <person name="Lee H.A."/>
            <person name="Lee H.Y."/>
            <person name="Lee Y."/>
            <person name="Oh S."/>
            <person name="Lee J.H."/>
            <person name="Choi E."/>
            <person name="Choi E."/>
            <person name="Lee S.E."/>
            <person name="Jeon J."/>
            <person name="Kim H."/>
            <person name="Choi G."/>
            <person name="Song H."/>
            <person name="Lee J."/>
            <person name="Lee S.C."/>
            <person name="Kwon J.K."/>
            <person name="Lee H.Y."/>
            <person name="Koo N."/>
            <person name="Hong Y."/>
            <person name="Kim R.W."/>
            <person name="Kang W.H."/>
            <person name="Huh J.H."/>
            <person name="Kang B.C."/>
            <person name="Yang T.J."/>
            <person name="Lee Y.H."/>
            <person name="Bennetzen J.L."/>
            <person name="Choi D."/>
        </authorList>
    </citation>
    <scope>NUCLEOTIDE SEQUENCE [LARGE SCALE GENOMIC DNA]</scope>
    <source>
        <strain evidence="2">cv. CM334</strain>
    </source>
</reference>
<dbReference type="EMBL" id="AYRZ02000001">
    <property type="protein sequence ID" value="PHT94737.1"/>
    <property type="molecule type" value="Genomic_DNA"/>
</dbReference>